<name>A0A504Z1A4_FASGI</name>
<dbReference type="STRING" id="46835.A0A504Z1A4"/>
<sequence length="115" mass="13114">KSSNILHKSNNISLISILSEQHSNVVTNIKSALNNTVNVSDWMTKEDVAQTMEKVKNVNASIGSPPDIWNITKENETFIYIHELDEKKYFENNLICAESAVLNNLRQLFDEDPHK</sequence>
<comment type="caution">
    <text evidence="1">The sequence shown here is derived from an EMBL/GenBank/DDBJ whole genome shotgun (WGS) entry which is preliminary data.</text>
</comment>
<evidence type="ECO:0000313" key="2">
    <source>
        <dbReference type="Proteomes" id="UP000316759"/>
    </source>
</evidence>
<feature type="non-terminal residue" evidence="1">
    <location>
        <position position="1"/>
    </location>
</feature>
<keyword evidence="2" id="KW-1185">Reference proteome</keyword>
<dbReference type="EMBL" id="SUNJ01000674">
    <property type="protein sequence ID" value="TPP67454.1"/>
    <property type="molecule type" value="Genomic_DNA"/>
</dbReference>
<dbReference type="Proteomes" id="UP000316759">
    <property type="component" value="Unassembled WGS sequence"/>
</dbReference>
<gene>
    <name evidence="1" type="ORF">FGIG_11805</name>
</gene>
<accession>A0A504Z1A4</accession>
<dbReference type="GO" id="GO:0008237">
    <property type="term" value="F:metallopeptidase activity"/>
    <property type="evidence" value="ECO:0007669"/>
    <property type="project" value="InterPro"/>
</dbReference>
<evidence type="ECO:0000313" key="1">
    <source>
        <dbReference type="EMBL" id="TPP67454.1"/>
    </source>
</evidence>
<dbReference type="AlphaFoldDB" id="A0A504Z1A4"/>
<proteinExistence type="predicted"/>
<dbReference type="Gene3D" id="3.40.390.10">
    <property type="entry name" value="Collagenase (Catalytic Domain)"/>
    <property type="match status" value="1"/>
</dbReference>
<dbReference type="SUPFAM" id="SSF55486">
    <property type="entry name" value="Metalloproteases ('zincins'), catalytic domain"/>
    <property type="match status" value="1"/>
</dbReference>
<dbReference type="InterPro" id="IPR042089">
    <property type="entry name" value="Peptidase_M13_dom_2"/>
</dbReference>
<dbReference type="InterPro" id="IPR024079">
    <property type="entry name" value="MetalloPept_cat_dom_sf"/>
</dbReference>
<evidence type="ECO:0008006" key="3">
    <source>
        <dbReference type="Google" id="ProtNLM"/>
    </source>
</evidence>
<organism evidence="1 2">
    <name type="scientific">Fasciola gigantica</name>
    <name type="common">Giant liver fluke</name>
    <dbReference type="NCBI Taxonomy" id="46835"/>
    <lineage>
        <taxon>Eukaryota</taxon>
        <taxon>Metazoa</taxon>
        <taxon>Spiralia</taxon>
        <taxon>Lophotrochozoa</taxon>
        <taxon>Platyhelminthes</taxon>
        <taxon>Trematoda</taxon>
        <taxon>Digenea</taxon>
        <taxon>Plagiorchiida</taxon>
        <taxon>Echinostomata</taxon>
        <taxon>Echinostomatoidea</taxon>
        <taxon>Fasciolidae</taxon>
        <taxon>Fasciola</taxon>
    </lineage>
</organism>
<protein>
    <recommendedName>
        <fullName evidence="3">Peptidase M13 N-terminal domain-containing protein</fullName>
    </recommendedName>
</protein>
<reference evidence="1 2" key="1">
    <citation type="submission" date="2019-04" db="EMBL/GenBank/DDBJ databases">
        <title>Annotation for the trematode Fasciola gigantica.</title>
        <authorList>
            <person name="Choi Y.-J."/>
        </authorList>
    </citation>
    <scope>NUCLEOTIDE SEQUENCE [LARGE SCALE GENOMIC DNA]</scope>
    <source>
        <strain evidence="1">Uganda_cow_1</strain>
    </source>
</reference>
<dbReference type="Gene3D" id="1.10.1380.10">
    <property type="entry name" value="Neutral endopeptidase , domain2"/>
    <property type="match status" value="1"/>
</dbReference>